<feature type="transmembrane region" description="Helical" evidence="9">
    <location>
        <begin position="46"/>
        <end position="64"/>
    </location>
</feature>
<dbReference type="EMBL" id="JAGHQM010002650">
    <property type="protein sequence ID" value="KAH0548307.1"/>
    <property type="molecule type" value="Genomic_DNA"/>
</dbReference>
<evidence type="ECO:0000256" key="7">
    <source>
        <dbReference type="ARBA" id="ARBA00023136"/>
    </source>
</evidence>
<dbReference type="Pfam" id="PF03151">
    <property type="entry name" value="TPT"/>
    <property type="match status" value="1"/>
</dbReference>
<dbReference type="Proteomes" id="UP000750711">
    <property type="component" value="Unassembled WGS sequence"/>
</dbReference>
<evidence type="ECO:0000256" key="3">
    <source>
        <dbReference type="ARBA" id="ARBA00010425"/>
    </source>
</evidence>
<gene>
    <name evidence="11" type="ORF">GP486_007998</name>
</gene>
<dbReference type="GO" id="GO:0005789">
    <property type="term" value="C:endoplasmic reticulum membrane"/>
    <property type="evidence" value="ECO:0007669"/>
    <property type="project" value="UniProtKB-SubCell"/>
</dbReference>
<name>A0A9P8IGQ1_9PEZI</name>
<evidence type="ECO:0000313" key="12">
    <source>
        <dbReference type="Proteomes" id="UP000750711"/>
    </source>
</evidence>
<evidence type="ECO:0000256" key="9">
    <source>
        <dbReference type="SAM" id="Phobius"/>
    </source>
</evidence>
<comment type="caution">
    <text evidence="11">The sequence shown here is derived from an EMBL/GenBank/DDBJ whole genome shotgun (WGS) entry which is preliminary data.</text>
</comment>
<sequence length="270" mass="28742">IVRATTPIFTVLIYRLGYARTYSTPTYLSLIPTIAGVAFATYGDYYFTPLGFLLTALGALLAAVKTVTANRIQTGRLRLGALDILYRMSPLALVQAVGYAYLSGEVGALRRHAVVLRGEVTAAEASGLLANAVIAFALNVASFTANKTAGGLTMSVAAVLKQILTIILGILLFRVKIGPLNAFGEFLLLLIPPSPFLYPNHSPHPGIILTLLGTAWYGKVELDSKQRSSISTSSSSSLKQPKSHLPLQNPPQPPLTPGVESAKGPAWRLV</sequence>
<feature type="transmembrane region" description="Helical" evidence="9">
    <location>
        <begin position="122"/>
        <end position="140"/>
    </location>
</feature>
<feature type="transmembrane region" description="Helical" evidence="9">
    <location>
        <begin position="21"/>
        <end position="40"/>
    </location>
</feature>
<accession>A0A9P8IGQ1</accession>
<evidence type="ECO:0000313" key="11">
    <source>
        <dbReference type="EMBL" id="KAH0548307.1"/>
    </source>
</evidence>
<keyword evidence="5 9" id="KW-0812">Transmembrane</keyword>
<comment type="similarity">
    <text evidence="3">Belongs to the TPT transporter family. SLC35D subfamily.</text>
</comment>
<keyword evidence="12" id="KW-1185">Reference proteome</keyword>
<evidence type="ECO:0000259" key="10">
    <source>
        <dbReference type="Pfam" id="PF03151"/>
    </source>
</evidence>
<dbReference type="InterPro" id="IPR050186">
    <property type="entry name" value="TPT_transporter"/>
</dbReference>
<evidence type="ECO:0000256" key="5">
    <source>
        <dbReference type="ARBA" id="ARBA00022692"/>
    </source>
</evidence>
<keyword evidence="7 9" id="KW-0472">Membrane</keyword>
<feature type="non-terminal residue" evidence="11">
    <location>
        <position position="1"/>
    </location>
</feature>
<feature type="compositionally biased region" description="Low complexity" evidence="8">
    <location>
        <begin position="228"/>
        <end position="247"/>
    </location>
</feature>
<proteinExistence type="inferred from homology"/>
<evidence type="ECO:0000256" key="4">
    <source>
        <dbReference type="ARBA" id="ARBA00011182"/>
    </source>
</evidence>
<reference evidence="11" key="1">
    <citation type="submission" date="2021-03" db="EMBL/GenBank/DDBJ databases">
        <title>Comparative genomics and phylogenomic investigation of the class Geoglossomycetes provide insights into ecological specialization and systematics.</title>
        <authorList>
            <person name="Melie T."/>
            <person name="Pirro S."/>
            <person name="Miller A.N."/>
            <person name="Quandt A."/>
        </authorList>
    </citation>
    <scope>NUCLEOTIDE SEQUENCE</scope>
    <source>
        <strain evidence="11">CAQ_001_2017</strain>
    </source>
</reference>
<comment type="subunit">
    <text evidence="4">Homooligomer.</text>
</comment>
<evidence type="ECO:0000256" key="2">
    <source>
        <dbReference type="ARBA" id="ARBA00004477"/>
    </source>
</evidence>
<feature type="transmembrane region" description="Helical" evidence="9">
    <location>
        <begin position="84"/>
        <end position="102"/>
    </location>
</feature>
<dbReference type="PANTHER" id="PTHR11132">
    <property type="entry name" value="SOLUTE CARRIER FAMILY 35"/>
    <property type="match status" value="1"/>
</dbReference>
<evidence type="ECO:0000256" key="8">
    <source>
        <dbReference type="SAM" id="MobiDB-lite"/>
    </source>
</evidence>
<dbReference type="AlphaFoldDB" id="A0A9P8IGQ1"/>
<comment type="subcellular location">
    <subcellularLocation>
        <location evidence="2">Endoplasmic reticulum membrane</location>
        <topology evidence="2">Multi-pass membrane protein</topology>
    </subcellularLocation>
</comment>
<dbReference type="InterPro" id="IPR004853">
    <property type="entry name" value="Sugar_P_trans_dom"/>
</dbReference>
<feature type="region of interest" description="Disordered" evidence="8">
    <location>
        <begin position="228"/>
        <end position="270"/>
    </location>
</feature>
<organism evidence="11 12">
    <name type="scientific">Trichoglossum hirsutum</name>
    <dbReference type="NCBI Taxonomy" id="265104"/>
    <lineage>
        <taxon>Eukaryota</taxon>
        <taxon>Fungi</taxon>
        <taxon>Dikarya</taxon>
        <taxon>Ascomycota</taxon>
        <taxon>Pezizomycotina</taxon>
        <taxon>Geoglossomycetes</taxon>
        <taxon>Geoglossales</taxon>
        <taxon>Geoglossaceae</taxon>
        <taxon>Trichoglossum</taxon>
    </lineage>
</organism>
<comment type="function">
    <text evidence="1">Involved in the import of GDP-mannose from the cytoplasm into the Golgi lumen.</text>
</comment>
<evidence type="ECO:0000256" key="6">
    <source>
        <dbReference type="ARBA" id="ARBA00022989"/>
    </source>
</evidence>
<evidence type="ECO:0000256" key="1">
    <source>
        <dbReference type="ARBA" id="ARBA00003420"/>
    </source>
</evidence>
<keyword evidence="6 9" id="KW-1133">Transmembrane helix</keyword>
<protein>
    <recommendedName>
        <fullName evidence="10">Sugar phosphate transporter domain-containing protein</fullName>
    </recommendedName>
</protein>
<feature type="domain" description="Sugar phosphate transporter" evidence="10">
    <location>
        <begin position="1"/>
        <end position="187"/>
    </location>
</feature>
<feature type="transmembrane region" description="Helical" evidence="9">
    <location>
        <begin position="152"/>
        <end position="173"/>
    </location>
</feature>